<dbReference type="Proteomes" id="UP001198402">
    <property type="component" value="Unassembled WGS sequence"/>
</dbReference>
<keyword evidence="2" id="KW-1185">Reference proteome</keyword>
<organism evidence="1 2">
    <name type="scientific">Winogradskyella vincentii</name>
    <dbReference type="NCBI Taxonomy" id="2877122"/>
    <lineage>
        <taxon>Bacteria</taxon>
        <taxon>Pseudomonadati</taxon>
        <taxon>Bacteroidota</taxon>
        <taxon>Flavobacteriia</taxon>
        <taxon>Flavobacteriales</taxon>
        <taxon>Flavobacteriaceae</taxon>
        <taxon>Winogradskyella</taxon>
    </lineage>
</organism>
<accession>A0ABS7Y3I2</accession>
<protein>
    <submittedName>
        <fullName evidence="1">CotH kinase family protein</fullName>
    </submittedName>
</protein>
<dbReference type="PROSITE" id="PS51257">
    <property type="entry name" value="PROKAR_LIPOPROTEIN"/>
    <property type="match status" value="1"/>
</dbReference>
<dbReference type="Pfam" id="PF08757">
    <property type="entry name" value="CotH"/>
    <property type="match status" value="1"/>
</dbReference>
<reference evidence="2" key="1">
    <citation type="submission" date="2023-07" db="EMBL/GenBank/DDBJ databases">
        <authorList>
            <person name="Yue Y."/>
        </authorList>
    </citation>
    <scope>NUCLEOTIDE SEQUENCE [LARGE SCALE GENOMIC DNA]</scope>
    <source>
        <strain evidence="2">2Y89</strain>
    </source>
</reference>
<gene>
    <name evidence="1" type="ORF">LBV24_14780</name>
</gene>
<dbReference type="PANTHER" id="PTHR40050">
    <property type="entry name" value="INNER SPORE COAT PROTEIN H"/>
    <property type="match status" value="1"/>
</dbReference>
<proteinExistence type="predicted"/>
<sequence length="455" mass="52485">MKTVYSYIILCLIITVTYSCEKSDTVEQDEEVIILPENRLPQVKINTNGATIVDEPKINAQMTITINDEVDYDGNIGIEIRGSSSQSFPKKQFGFETRDDANEDLDVSLLGFPEEEDWILYAPYSDKSLIRNMLIYDLSREIGRYASRAKFVDVIINESYNGVYVLMEKLKRDDNRININKLRENENSGEDLTGGYILKIDKADGPNNTIYTNINSITSTYAPNDASSGQEIHFLYDTPDEGDITQEQRTYISNYMLAFENALSSNYFTDPNTGYSAYIETQSFIDFFLLTELSNNVDGYRLSTWLVKDKNEKLQMGPIWDFNLAFGNADYCAGGATNVWAYKFNERCSNDFWQIPFWWDRLLEDPEFVSQLKLRWVELRGGSLSNSAILQKIDSYTETLSLSGGIQENFEKWPVLGQYVWPNNFVGNSYEEEKNYLIEWIEDRLNWLDTEITEL</sequence>
<dbReference type="PANTHER" id="PTHR40050:SF1">
    <property type="entry name" value="INNER SPORE COAT PROTEIN H"/>
    <property type="match status" value="1"/>
</dbReference>
<keyword evidence="1" id="KW-0808">Transferase</keyword>
<evidence type="ECO:0000313" key="1">
    <source>
        <dbReference type="EMBL" id="MCA0154493.1"/>
    </source>
</evidence>
<comment type="caution">
    <text evidence="1">The sequence shown here is derived from an EMBL/GenBank/DDBJ whole genome shotgun (WGS) entry which is preliminary data.</text>
</comment>
<dbReference type="RefSeq" id="WP_224479438.1">
    <property type="nucleotide sequence ID" value="NZ_JAIUJS010000013.1"/>
</dbReference>
<dbReference type="EMBL" id="JAIUJS010000013">
    <property type="protein sequence ID" value="MCA0154493.1"/>
    <property type="molecule type" value="Genomic_DNA"/>
</dbReference>
<dbReference type="InterPro" id="IPR014867">
    <property type="entry name" value="Spore_coat_CotH_CotH2/3/7"/>
</dbReference>
<dbReference type="GO" id="GO:0016301">
    <property type="term" value="F:kinase activity"/>
    <property type="evidence" value="ECO:0007669"/>
    <property type="project" value="UniProtKB-KW"/>
</dbReference>
<evidence type="ECO:0000313" key="2">
    <source>
        <dbReference type="Proteomes" id="UP001198402"/>
    </source>
</evidence>
<name>A0ABS7Y3I2_9FLAO</name>
<keyword evidence="1" id="KW-0418">Kinase</keyword>